<dbReference type="AlphaFoldDB" id="V4RPZ8"/>
<keyword evidence="1" id="KW-0812">Transmembrane</keyword>
<keyword evidence="1" id="KW-0472">Membrane</keyword>
<protein>
    <submittedName>
        <fullName evidence="2">Uncharacterized protein</fullName>
    </submittedName>
</protein>
<evidence type="ECO:0000256" key="1">
    <source>
        <dbReference type="SAM" id="Phobius"/>
    </source>
</evidence>
<evidence type="ECO:0000313" key="2">
    <source>
        <dbReference type="EMBL" id="ESR25260.1"/>
    </source>
</evidence>
<feature type="transmembrane region" description="Helical" evidence="1">
    <location>
        <begin position="151"/>
        <end position="169"/>
    </location>
</feature>
<name>V4RPZ8_9HYPH</name>
<feature type="transmembrane region" description="Helical" evidence="1">
    <location>
        <begin position="82"/>
        <end position="101"/>
    </location>
</feature>
<reference evidence="2 3" key="1">
    <citation type="journal article" date="2014" name="Genome Announc.">
        <title>Draft Genome Sequence of Lutibaculum baratangense Strain AMV1T, Isolated from a Mud Volcano in Andamans, India.</title>
        <authorList>
            <person name="Singh A."/>
            <person name="Sreenivas A."/>
            <person name="Sathyanarayana Reddy G."/>
            <person name="Pinnaka A.K."/>
            <person name="Shivaji S."/>
        </authorList>
    </citation>
    <scope>NUCLEOTIDE SEQUENCE [LARGE SCALE GENOMIC DNA]</scope>
    <source>
        <strain evidence="2 3">AMV1</strain>
    </source>
</reference>
<dbReference type="EMBL" id="AWXZ01000023">
    <property type="protein sequence ID" value="ESR25260.1"/>
    <property type="molecule type" value="Genomic_DNA"/>
</dbReference>
<sequence length="182" mass="20401">MKTIQDASDSGGAISSGHVDVVLISAFIVMFCLKETFDDFKHFAEKPDGRERHRYAGFIVAVFFWIILAVAGFFVYKPGISALILCAFMAMTTIWVGIHVLEMMMDANRREEESGKIRLRVTWIIINCSYLIVLIAYVLGIAISISRGDTLLNVSGKWFLGGLFVILAYDMWISRSYPAEAV</sequence>
<keyword evidence="3" id="KW-1185">Reference proteome</keyword>
<gene>
    <name evidence="2" type="ORF">N177_1777</name>
</gene>
<feature type="transmembrane region" description="Helical" evidence="1">
    <location>
        <begin position="121"/>
        <end position="145"/>
    </location>
</feature>
<organism evidence="2 3">
    <name type="scientific">Lutibaculum baratangense AMV1</name>
    <dbReference type="NCBI Taxonomy" id="631454"/>
    <lineage>
        <taxon>Bacteria</taxon>
        <taxon>Pseudomonadati</taxon>
        <taxon>Pseudomonadota</taxon>
        <taxon>Alphaproteobacteria</taxon>
        <taxon>Hyphomicrobiales</taxon>
        <taxon>Tepidamorphaceae</taxon>
        <taxon>Lutibaculum</taxon>
    </lineage>
</organism>
<feature type="transmembrane region" description="Helical" evidence="1">
    <location>
        <begin position="12"/>
        <end position="33"/>
    </location>
</feature>
<proteinExistence type="predicted"/>
<dbReference type="Proteomes" id="UP000017819">
    <property type="component" value="Unassembled WGS sequence"/>
</dbReference>
<evidence type="ECO:0000313" key="3">
    <source>
        <dbReference type="Proteomes" id="UP000017819"/>
    </source>
</evidence>
<comment type="caution">
    <text evidence="2">The sequence shown here is derived from an EMBL/GenBank/DDBJ whole genome shotgun (WGS) entry which is preliminary data.</text>
</comment>
<keyword evidence="1" id="KW-1133">Transmembrane helix</keyword>
<feature type="transmembrane region" description="Helical" evidence="1">
    <location>
        <begin position="54"/>
        <end position="76"/>
    </location>
</feature>
<accession>V4RPZ8</accession>